<dbReference type="GO" id="GO:0008168">
    <property type="term" value="F:methyltransferase activity"/>
    <property type="evidence" value="ECO:0007669"/>
    <property type="project" value="UniProtKB-KW"/>
</dbReference>
<sequence length="204" mass="22663">MNTPAAYFDSQYARATDPWHLGERWYDRRKYTLTVAALPQARYARAFEPGCSVGVLTELLAARCERLLSTDRITSAVETTARRTAGLEHVSVRQMTVPGQWPQESFDLVVLSELLYYFDSGTRAALLHQSTESLDEGGHLVAVHWNHPVAEHTCTGRDIAAQLDALDGLSSLARYDDPDFTLTVHERRPDPGPVLSPARAEGLV</sequence>
<evidence type="ECO:0000313" key="3">
    <source>
        <dbReference type="Proteomes" id="UP001610818"/>
    </source>
</evidence>
<keyword evidence="2" id="KW-0489">Methyltransferase</keyword>
<protein>
    <submittedName>
        <fullName evidence="2">SAM-dependent methyltransferase</fullName>
    </submittedName>
</protein>
<dbReference type="EMBL" id="JBIRGQ010000001">
    <property type="protein sequence ID" value="MFH8544506.1"/>
    <property type="molecule type" value="Genomic_DNA"/>
</dbReference>
<name>A0ABW7QHR1_9ACTN</name>
<dbReference type="Gene3D" id="3.40.50.150">
    <property type="entry name" value="Vaccinia Virus protein VP39"/>
    <property type="match status" value="1"/>
</dbReference>
<evidence type="ECO:0000313" key="2">
    <source>
        <dbReference type="EMBL" id="MFH8544506.1"/>
    </source>
</evidence>
<dbReference type="InterPro" id="IPR029063">
    <property type="entry name" value="SAM-dependent_MTases_sf"/>
</dbReference>
<evidence type="ECO:0000256" key="1">
    <source>
        <dbReference type="SAM" id="MobiDB-lite"/>
    </source>
</evidence>
<dbReference type="Proteomes" id="UP001610818">
    <property type="component" value="Unassembled WGS sequence"/>
</dbReference>
<dbReference type="InterPro" id="IPR008715">
    <property type="entry name" value="SAM-MeTfrase_NodS-like"/>
</dbReference>
<gene>
    <name evidence="2" type="ORF">ACH4F9_05770</name>
</gene>
<keyword evidence="2" id="KW-0808">Transferase</keyword>
<dbReference type="Pfam" id="PF05401">
    <property type="entry name" value="NodS"/>
    <property type="match status" value="1"/>
</dbReference>
<dbReference type="CDD" id="cd02440">
    <property type="entry name" value="AdoMet_MTases"/>
    <property type="match status" value="1"/>
</dbReference>
<dbReference type="GO" id="GO:0032259">
    <property type="term" value="P:methylation"/>
    <property type="evidence" value="ECO:0007669"/>
    <property type="project" value="UniProtKB-KW"/>
</dbReference>
<reference evidence="2 3" key="1">
    <citation type="submission" date="2024-10" db="EMBL/GenBank/DDBJ databases">
        <title>The Natural Products Discovery Center: Release of the First 8490 Sequenced Strains for Exploring Actinobacteria Biosynthetic Diversity.</title>
        <authorList>
            <person name="Kalkreuter E."/>
            <person name="Kautsar S.A."/>
            <person name="Yang D."/>
            <person name="Bader C.D."/>
            <person name="Teijaro C.N."/>
            <person name="Fluegel L."/>
            <person name="Davis C.M."/>
            <person name="Simpson J.R."/>
            <person name="Lauterbach L."/>
            <person name="Steele A.D."/>
            <person name="Gui C."/>
            <person name="Meng S."/>
            <person name="Li G."/>
            <person name="Viehrig K."/>
            <person name="Ye F."/>
            <person name="Su P."/>
            <person name="Kiefer A.F."/>
            <person name="Nichols A."/>
            <person name="Cepeda A.J."/>
            <person name="Yan W."/>
            <person name="Fan B."/>
            <person name="Jiang Y."/>
            <person name="Adhikari A."/>
            <person name="Zheng C.-J."/>
            <person name="Schuster L."/>
            <person name="Cowan T.M."/>
            <person name="Smanski M.J."/>
            <person name="Chevrette M.G."/>
            <person name="De Carvalho L.P.S."/>
            <person name="Shen B."/>
        </authorList>
    </citation>
    <scope>NUCLEOTIDE SEQUENCE [LARGE SCALE GENOMIC DNA]</scope>
    <source>
        <strain evidence="2 3">NPDC017990</strain>
    </source>
</reference>
<dbReference type="SUPFAM" id="SSF53335">
    <property type="entry name" value="S-adenosyl-L-methionine-dependent methyltransferases"/>
    <property type="match status" value="1"/>
</dbReference>
<dbReference type="RefSeq" id="WP_397708306.1">
    <property type="nucleotide sequence ID" value="NZ_JBIRGN010000001.1"/>
</dbReference>
<feature type="region of interest" description="Disordered" evidence="1">
    <location>
        <begin position="183"/>
        <end position="204"/>
    </location>
</feature>
<keyword evidence="3" id="KW-1185">Reference proteome</keyword>
<proteinExistence type="predicted"/>
<organism evidence="2 3">
    <name type="scientific">Streptomyces longisporoflavus</name>
    <dbReference type="NCBI Taxonomy" id="28044"/>
    <lineage>
        <taxon>Bacteria</taxon>
        <taxon>Bacillati</taxon>
        <taxon>Actinomycetota</taxon>
        <taxon>Actinomycetes</taxon>
        <taxon>Kitasatosporales</taxon>
        <taxon>Streptomycetaceae</taxon>
        <taxon>Streptomyces</taxon>
    </lineage>
</organism>
<accession>A0ABW7QHR1</accession>
<comment type="caution">
    <text evidence="2">The sequence shown here is derived from an EMBL/GenBank/DDBJ whole genome shotgun (WGS) entry which is preliminary data.</text>
</comment>